<organism evidence="1 2">
    <name type="scientific">Mycena albidolilacea</name>
    <dbReference type="NCBI Taxonomy" id="1033008"/>
    <lineage>
        <taxon>Eukaryota</taxon>
        <taxon>Fungi</taxon>
        <taxon>Dikarya</taxon>
        <taxon>Basidiomycota</taxon>
        <taxon>Agaricomycotina</taxon>
        <taxon>Agaricomycetes</taxon>
        <taxon>Agaricomycetidae</taxon>
        <taxon>Agaricales</taxon>
        <taxon>Marasmiineae</taxon>
        <taxon>Mycenaceae</taxon>
        <taxon>Mycena</taxon>
    </lineage>
</organism>
<accession>A0AAD7F4P4</accession>
<dbReference type="EMBL" id="JARIHO010000001">
    <property type="protein sequence ID" value="KAJ7368767.1"/>
    <property type="molecule type" value="Genomic_DNA"/>
</dbReference>
<sequence>MSIAAALRAQVSDLNSAISRQERILDDMRTRLQDLQSQLESIAYPIFTLPPELVSEIFIHCLPAERLTDVVNPSEAPLLLTHVCRAWRQIAISTPALWATFDINDMWGLPRIAEITQAWFGRARKCPLTVSIRGNLPTNDTLGDFMDTFRRHSREVHFLELQLDLPDFYTISSDSLEVFDFPMLQKLSISVEDSSGEDPADFAPLVRFNNVPLLHEVLISVAGPSFVVLPWQQLTKFTGKSYYAEECLDAIRLMPNLVDCAFSAFEERDGGMDRLEAVSHPNMQHLTLLATGSYPPYSANILRLLTFPALQTLEFSGTDNFDAEELDSFLRRSSPPLRKLAVHPFEGGVELQLSSHFLALIGLVELEIWRPARNFLSSFLTTFGCDANLLPQLRNLALLGCHIPEDKEYSTSPEDEPDFDEILRLAAEPITKRREILPECAQLQSFRVTSEKLCESAWYSEEDLLPFRKLKELGMDVYIGTERRSVV</sequence>
<dbReference type="AlphaFoldDB" id="A0AAD7F4P4"/>
<comment type="caution">
    <text evidence="1">The sequence shown here is derived from an EMBL/GenBank/DDBJ whole genome shotgun (WGS) entry which is preliminary data.</text>
</comment>
<reference evidence="1" key="1">
    <citation type="submission" date="2023-03" db="EMBL/GenBank/DDBJ databases">
        <title>Massive genome expansion in bonnet fungi (Mycena s.s.) driven by repeated elements and novel gene families across ecological guilds.</title>
        <authorList>
            <consortium name="Lawrence Berkeley National Laboratory"/>
            <person name="Harder C.B."/>
            <person name="Miyauchi S."/>
            <person name="Viragh M."/>
            <person name="Kuo A."/>
            <person name="Thoen E."/>
            <person name="Andreopoulos B."/>
            <person name="Lu D."/>
            <person name="Skrede I."/>
            <person name="Drula E."/>
            <person name="Henrissat B."/>
            <person name="Morin E."/>
            <person name="Kohler A."/>
            <person name="Barry K."/>
            <person name="LaButti K."/>
            <person name="Morin E."/>
            <person name="Salamov A."/>
            <person name="Lipzen A."/>
            <person name="Mereny Z."/>
            <person name="Hegedus B."/>
            <person name="Baldrian P."/>
            <person name="Stursova M."/>
            <person name="Weitz H."/>
            <person name="Taylor A."/>
            <person name="Grigoriev I.V."/>
            <person name="Nagy L.G."/>
            <person name="Martin F."/>
            <person name="Kauserud H."/>
        </authorList>
    </citation>
    <scope>NUCLEOTIDE SEQUENCE</scope>
    <source>
        <strain evidence="1">CBHHK002</strain>
    </source>
</reference>
<name>A0AAD7F4P4_9AGAR</name>
<protein>
    <recommendedName>
        <fullName evidence="3">F-box domain-containing protein</fullName>
    </recommendedName>
</protein>
<dbReference type="Gene3D" id="1.20.1280.50">
    <property type="match status" value="1"/>
</dbReference>
<keyword evidence="2" id="KW-1185">Reference proteome</keyword>
<evidence type="ECO:0000313" key="2">
    <source>
        <dbReference type="Proteomes" id="UP001218218"/>
    </source>
</evidence>
<evidence type="ECO:0000313" key="1">
    <source>
        <dbReference type="EMBL" id="KAJ7368767.1"/>
    </source>
</evidence>
<dbReference type="Proteomes" id="UP001218218">
    <property type="component" value="Unassembled WGS sequence"/>
</dbReference>
<proteinExistence type="predicted"/>
<gene>
    <name evidence="1" type="ORF">DFH08DRAFT_32833</name>
</gene>
<evidence type="ECO:0008006" key="3">
    <source>
        <dbReference type="Google" id="ProtNLM"/>
    </source>
</evidence>